<keyword evidence="2" id="KW-0472">Membrane</keyword>
<keyword evidence="2" id="KW-1133">Transmembrane helix</keyword>
<feature type="region of interest" description="Disordered" evidence="1">
    <location>
        <begin position="88"/>
        <end position="109"/>
    </location>
</feature>
<organism evidence="4 5">
    <name type="scientific">Sedimentitalea arenosa</name>
    <dbReference type="NCBI Taxonomy" id="2798803"/>
    <lineage>
        <taxon>Bacteria</taxon>
        <taxon>Pseudomonadati</taxon>
        <taxon>Pseudomonadota</taxon>
        <taxon>Alphaproteobacteria</taxon>
        <taxon>Rhodobacterales</taxon>
        <taxon>Paracoccaceae</taxon>
        <taxon>Sedimentitalea</taxon>
    </lineage>
</organism>
<reference evidence="4" key="1">
    <citation type="submission" date="2020-12" db="EMBL/GenBank/DDBJ databases">
        <title>Sedimentitalea sp. nov., isolated from sand in Incheon.</title>
        <authorList>
            <person name="Kim W."/>
        </authorList>
    </citation>
    <scope>NUCLEOTIDE SEQUENCE</scope>
    <source>
        <strain evidence="4">CAU 1593</strain>
    </source>
</reference>
<gene>
    <name evidence="4" type="ORF">JF290_04785</name>
</gene>
<evidence type="ECO:0000313" key="4">
    <source>
        <dbReference type="EMBL" id="MBJ6370830.1"/>
    </source>
</evidence>
<dbReference type="Proteomes" id="UP000619079">
    <property type="component" value="Unassembled WGS sequence"/>
</dbReference>
<evidence type="ECO:0000259" key="3">
    <source>
        <dbReference type="Pfam" id="PF05901"/>
    </source>
</evidence>
<evidence type="ECO:0000256" key="2">
    <source>
        <dbReference type="SAM" id="Phobius"/>
    </source>
</evidence>
<dbReference type="EMBL" id="JAELVR010000003">
    <property type="protein sequence ID" value="MBJ6370830.1"/>
    <property type="molecule type" value="Genomic_DNA"/>
</dbReference>
<accession>A0A8J7LVB3</accession>
<evidence type="ECO:0000313" key="5">
    <source>
        <dbReference type="Proteomes" id="UP000619079"/>
    </source>
</evidence>
<keyword evidence="5" id="KW-1185">Reference proteome</keyword>
<feature type="domain" description="Excalibur calcium-binding" evidence="3">
    <location>
        <begin position="75"/>
        <end position="106"/>
    </location>
</feature>
<dbReference type="InterPro" id="IPR008613">
    <property type="entry name" value="Excalibur_Ca-bd_domain"/>
</dbReference>
<feature type="transmembrane region" description="Helical" evidence="2">
    <location>
        <begin position="35"/>
        <end position="55"/>
    </location>
</feature>
<dbReference type="AlphaFoldDB" id="A0A8J7LVB3"/>
<sequence length="151" mass="16517">MVPTDITGDRVHPRIVRRHRRAERERARALSPLRFLLRLLAVPGLALGVAASLYMRTSPYEPQLALMHLAARMGCDSAYRVGLAPADRGAPGYHARNDPDGDGVACDAPPVVAASRREGARRDAEPRNSVQRAAQTRFVGGAKFVRPERSD</sequence>
<keyword evidence="2" id="KW-0812">Transmembrane</keyword>
<dbReference type="RefSeq" id="WP_199023634.1">
    <property type="nucleotide sequence ID" value="NZ_JAELVR010000003.1"/>
</dbReference>
<feature type="region of interest" description="Disordered" evidence="1">
    <location>
        <begin position="114"/>
        <end position="133"/>
    </location>
</feature>
<proteinExistence type="predicted"/>
<evidence type="ECO:0000256" key="1">
    <source>
        <dbReference type="SAM" id="MobiDB-lite"/>
    </source>
</evidence>
<name>A0A8J7LVB3_9RHOB</name>
<dbReference type="Pfam" id="PF05901">
    <property type="entry name" value="Excalibur"/>
    <property type="match status" value="1"/>
</dbReference>
<comment type="caution">
    <text evidence="4">The sequence shown here is derived from an EMBL/GenBank/DDBJ whole genome shotgun (WGS) entry which is preliminary data.</text>
</comment>
<feature type="compositionally biased region" description="Basic and acidic residues" evidence="1">
    <location>
        <begin position="115"/>
        <end position="126"/>
    </location>
</feature>
<protein>
    <submittedName>
        <fullName evidence="4">Excalibur calcium-binding domain-containing protein</fullName>
    </submittedName>
</protein>